<dbReference type="GO" id="GO:0006207">
    <property type="term" value="P:'de novo' pyrimidine nucleobase biosynthetic process"/>
    <property type="evidence" value="ECO:0007669"/>
    <property type="project" value="TreeGrafter"/>
</dbReference>
<comment type="function">
    <text evidence="1 10">Catalyzes the reversible cyclization of carbamoyl aspartate to dihydroorotate.</text>
</comment>
<comment type="pathway">
    <text evidence="2 10 11">Pyrimidine metabolism; UMP biosynthesis via de novo pathway; (S)-dihydroorotate from bicarbonate: step 3/3.</text>
</comment>
<evidence type="ECO:0000256" key="12">
    <source>
        <dbReference type="SAM" id="MobiDB-lite"/>
    </source>
</evidence>
<dbReference type="InterPro" id="IPR004721">
    <property type="entry name" value="DHOdimr"/>
</dbReference>
<dbReference type="NCBIfam" id="TIGR00856">
    <property type="entry name" value="pyrC_dimer"/>
    <property type="match status" value="1"/>
</dbReference>
<dbReference type="SUPFAM" id="SSF51556">
    <property type="entry name" value="Metallo-dependent hydrolases"/>
    <property type="match status" value="1"/>
</dbReference>
<evidence type="ECO:0000256" key="11">
    <source>
        <dbReference type="RuleBase" id="RU003440"/>
    </source>
</evidence>
<sequence length="362" mass="39970">MSQAESEKASSHPNTARVPLTLRRPDDWHTHLRDGGMLQAVAKYTARQFARAIIMPNLVPPVTTMAAAESYRERILSAVPEGMDFTPLMTCYLTDSIDAEEVRRGHEAGIFTAAKLYPANATTNSSHGVTDIQNIYPVLEVMQQLKMPLLVHGEVTDSEVDIFDREAVFIEKVMIGLLADFPELKVVFEHITTANAADFVMESGPNVAATITPHHLIFNRNEIFKGGIRPHFYCLPIAKREKHRLALRKAATSGSPKFFLGTDSAPHTKMDKESACGCAGLFNAPYALESYATVFEEELALEKLEAFASEFGPRFYGLPLNEGSITLEPTKIKAIEHIESPNGSVVPFHAGEMLAWKLKNGD</sequence>
<name>A0A6L8W6L9_9PROT</name>
<feature type="region of interest" description="Disordered" evidence="12">
    <location>
        <begin position="1"/>
        <end position="23"/>
    </location>
</feature>
<feature type="binding site" evidence="10">
    <location>
        <begin position="31"/>
        <end position="33"/>
    </location>
    <ligand>
        <name>substrate</name>
    </ligand>
</feature>
<comment type="caution">
    <text evidence="14">The sequence shown here is derived from an EMBL/GenBank/DDBJ whole genome shotgun (WGS) entry which is preliminary data.</text>
</comment>
<keyword evidence="8 10" id="KW-0665">Pyrimidine biosynthesis</keyword>
<dbReference type="PROSITE" id="PS00483">
    <property type="entry name" value="DIHYDROOROTASE_2"/>
    <property type="match status" value="1"/>
</dbReference>
<keyword evidence="6 10" id="KW-0378">Hydrolase</keyword>
<feature type="binding site" evidence="10">
    <location>
        <position position="279"/>
    </location>
    <ligand>
        <name>substrate</name>
    </ligand>
</feature>
<evidence type="ECO:0000256" key="1">
    <source>
        <dbReference type="ARBA" id="ARBA00002368"/>
    </source>
</evidence>
<dbReference type="AlphaFoldDB" id="A0A6L8W6L9"/>
<feature type="binding site" evidence="10">
    <location>
        <position position="57"/>
    </location>
    <ligand>
        <name>substrate</name>
    </ligand>
</feature>
<proteinExistence type="inferred from homology"/>
<evidence type="ECO:0000256" key="5">
    <source>
        <dbReference type="ARBA" id="ARBA00022723"/>
    </source>
</evidence>
<dbReference type="Gene3D" id="3.20.20.140">
    <property type="entry name" value="Metal-dependent hydrolases"/>
    <property type="match status" value="1"/>
</dbReference>
<evidence type="ECO:0000313" key="15">
    <source>
        <dbReference type="Proteomes" id="UP000476030"/>
    </source>
</evidence>
<evidence type="ECO:0000256" key="2">
    <source>
        <dbReference type="ARBA" id="ARBA00004880"/>
    </source>
</evidence>
<reference evidence="14 15" key="1">
    <citation type="submission" date="2019-12" db="EMBL/GenBank/DDBJ databases">
        <title>Snethiella sp. nov. sp. isolated from sea sand.</title>
        <authorList>
            <person name="Kim J."/>
            <person name="Jeong S.E."/>
            <person name="Jung H.S."/>
            <person name="Jeon C.O."/>
        </authorList>
    </citation>
    <scope>NUCLEOTIDE SEQUENCE [LARGE SCALE GENOMIC DNA]</scope>
    <source>
        <strain evidence="14 15">DP05</strain>
    </source>
</reference>
<dbReference type="Proteomes" id="UP000476030">
    <property type="component" value="Unassembled WGS sequence"/>
</dbReference>
<protein>
    <recommendedName>
        <fullName evidence="4 10">Dihydroorotase</fullName>
        <shortName evidence="10">DHOase</shortName>
        <ecNumber evidence="4 10">3.5.2.3</ecNumber>
    </recommendedName>
</protein>
<comment type="similarity">
    <text evidence="3 10 11">Belongs to the metallo-dependent hydrolases superfamily. DHOase family. Class II DHOase subfamily.</text>
</comment>
<comment type="catalytic activity">
    <reaction evidence="9 10 11">
        <text>(S)-dihydroorotate + H2O = N-carbamoyl-L-aspartate + H(+)</text>
        <dbReference type="Rhea" id="RHEA:24296"/>
        <dbReference type="ChEBI" id="CHEBI:15377"/>
        <dbReference type="ChEBI" id="CHEBI:15378"/>
        <dbReference type="ChEBI" id="CHEBI:30864"/>
        <dbReference type="ChEBI" id="CHEBI:32814"/>
        <dbReference type="EC" id="3.5.2.3"/>
    </reaction>
</comment>
<dbReference type="UniPathway" id="UPA00070">
    <property type="reaction ID" value="UER00117"/>
</dbReference>
<evidence type="ECO:0000256" key="10">
    <source>
        <dbReference type="HAMAP-Rule" id="MF_00219"/>
    </source>
</evidence>
<dbReference type="RefSeq" id="WP_161314686.1">
    <property type="nucleotide sequence ID" value="NZ_WTUW01000001.1"/>
</dbReference>
<evidence type="ECO:0000259" key="13">
    <source>
        <dbReference type="Pfam" id="PF01979"/>
    </source>
</evidence>
<feature type="binding site" evidence="10">
    <location>
        <position position="267"/>
    </location>
    <ligand>
        <name>substrate</name>
    </ligand>
</feature>
<keyword evidence="7 10" id="KW-0862">Zinc</keyword>
<comment type="cofactor">
    <cofactor evidence="10 11">
        <name>Zn(2+)</name>
        <dbReference type="ChEBI" id="CHEBI:29105"/>
    </cofactor>
    <text evidence="10 11">Binds 2 Zn(2+) ions per subunit.</text>
</comment>
<feature type="binding site" evidence="10">
    <location>
        <position position="190"/>
    </location>
    <ligand>
        <name>Zn(2+)</name>
        <dbReference type="ChEBI" id="CHEBI:29105"/>
        <label>2</label>
    </ligand>
</feature>
<evidence type="ECO:0000313" key="14">
    <source>
        <dbReference type="EMBL" id="MZR30163.1"/>
    </source>
</evidence>
<feature type="binding site" description="via carbamate group" evidence="10">
    <location>
        <position position="115"/>
    </location>
    <ligand>
        <name>Zn(2+)</name>
        <dbReference type="ChEBI" id="CHEBI:29105"/>
        <label>1</label>
    </ligand>
</feature>
<feature type="binding site" evidence="10">
    <location>
        <position position="152"/>
    </location>
    <ligand>
        <name>Zn(2+)</name>
        <dbReference type="ChEBI" id="CHEBI:29105"/>
        <label>2</label>
    </ligand>
</feature>
<dbReference type="EMBL" id="WTUW01000001">
    <property type="protein sequence ID" value="MZR30163.1"/>
    <property type="molecule type" value="Genomic_DNA"/>
</dbReference>
<feature type="domain" description="Amidohydrolase-related" evidence="13">
    <location>
        <begin position="27"/>
        <end position="326"/>
    </location>
</feature>
<dbReference type="PANTHER" id="PTHR43137:SF1">
    <property type="entry name" value="DIHYDROOROTASE"/>
    <property type="match status" value="1"/>
</dbReference>
<keyword evidence="5 10" id="KW-0479">Metal-binding</keyword>
<feature type="binding site" evidence="10">
    <location>
        <position position="31"/>
    </location>
    <ligand>
        <name>Zn(2+)</name>
        <dbReference type="ChEBI" id="CHEBI:29105"/>
        <label>1</label>
    </ligand>
</feature>
<organism evidence="14 15">
    <name type="scientific">Sneathiella litorea</name>
    <dbReference type="NCBI Taxonomy" id="2606216"/>
    <lineage>
        <taxon>Bacteria</taxon>
        <taxon>Pseudomonadati</taxon>
        <taxon>Pseudomonadota</taxon>
        <taxon>Alphaproteobacteria</taxon>
        <taxon>Sneathiellales</taxon>
        <taxon>Sneathiellaceae</taxon>
        <taxon>Sneathiella</taxon>
    </lineage>
</organism>
<feature type="binding site" evidence="10">
    <location>
        <position position="235"/>
    </location>
    <ligand>
        <name>substrate</name>
    </ligand>
</feature>
<comment type="subunit">
    <text evidence="10">Homodimer.</text>
</comment>
<dbReference type="InterPro" id="IPR032466">
    <property type="entry name" value="Metal_Hydrolase"/>
</dbReference>
<feature type="binding site" description="via carbamate group" evidence="10">
    <location>
        <position position="115"/>
    </location>
    <ligand>
        <name>Zn(2+)</name>
        <dbReference type="ChEBI" id="CHEBI:29105"/>
        <label>2</label>
    </ligand>
</feature>
<feature type="binding site" evidence="10">
    <location>
        <position position="29"/>
    </location>
    <ligand>
        <name>Zn(2+)</name>
        <dbReference type="ChEBI" id="CHEBI:29105"/>
        <label>1</label>
    </ligand>
</feature>
<dbReference type="PIRSF" id="PIRSF001237">
    <property type="entry name" value="DHOdimr"/>
    <property type="match status" value="1"/>
</dbReference>
<feature type="modified residue" description="N6-carboxylysine" evidence="10">
    <location>
        <position position="115"/>
    </location>
</feature>
<dbReference type="CDD" id="cd01294">
    <property type="entry name" value="DHOase"/>
    <property type="match status" value="1"/>
</dbReference>
<evidence type="ECO:0000256" key="8">
    <source>
        <dbReference type="ARBA" id="ARBA00022975"/>
    </source>
</evidence>
<evidence type="ECO:0000256" key="6">
    <source>
        <dbReference type="ARBA" id="ARBA00022801"/>
    </source>
</evidence>
<evidence type="ECO:0000256" key="4">
    <source>
        <dbReference type="ARBA" id="ARBA00012860"/>
    </source>
</evidence>
<keyword evidence="15" id="KW-1185">Reference proteome</keyword>
<dbReference type="EC" id="3.5.2.3" evidence="4 10"/>
<accession>A0A6L8W6L9</accession>
<dbReference type="GO" id="GO:0004151">
    <property type="term" value="F:dihydroorotase activity"/>
    <property type="evidence" value="ECO:0007669"/>
    <property type="project" value="UniProtKB-UniRule"/>
</dbReference>
<dbReference type="GO" id="GO:0008270">
    <property type="term" value="F:zinc ion binding"/>
    <property type="evidence" value="ECO:0007669"/>
    <property type="project" value="UniProtKB-UniRule"/>
</dbReference>
<gene>
    <name evidence="10 14" type="primary">pyrC</name>
    <name evidence="14" type="ORF">GQE98_05880</name>
</gene>
<dbReference type="Pfam" id="PF01979">
    <property type="entry name" value="Amidohydro_1"/>
    <property type="match status" value="1"/>
</dbReference>
<feature type="binding site" evidence="10">
    <location>
        <position position="263"/>
    </location>
    <ligand>
        <name>Zn(2+)</name>
        <dbReference type="ChEBI" id="CHEBI:29105"/>
        <label>1</label>
    </ligand>
</feature>
<dbReference type="InterPro" id="IPR002195">
    <property type="entry name" value="Dihydroorotase_CS"/>
</dbReference>
<dbReference type="GO" id="GO:0044205">
    <property type="term" value="P:'de novo' UMP biosynthetic process"/>
    <property type="evidence" value="ECO:0007669"/>
    <property type="project" value="UniProtKB-UniRule"/>
</dbReference>
<evidence type="ECO:0000256" key="9">
    <source>
        <dbReference type="ARBA" id="ARBA00048492"/>
    </source>
</evidence>
<evidence type="ECO:0000256" key="7">
    <source>
        <dbReference type="ARBA" id="ARBA00022833"/>
    </source>
</evidence>
<feature type="active site" evidence="10">
    <location>
        <position position="263"/>
    </location>
</feature>
<dbReference type="PANTHER" id="PTHR43137">
    <property type="entry name" value="DIHYDROOROTASE"/>
    <property type="match status" value="1"/>
</dbReference>
<feature type="binding site" evidence="10">
    <location>
        <position position="152"/>
    </location>
    <ligand>
        <name>substrate</name>
    </ligand>
</feature>
<dbReference type="FunFam" id="3.20.20.140:FF:000006">
    <property type="entry name" value="Dihydroorotase"/>
    <property type="match status" value="1"/>
</dbReference>
<dbReference type="HAMAP" id="MF_00219">
    <property type="entry name" value="PyrC_classII"/>
    <property type="match status" value="1"/>
</dbReference>
<feature type="compositionally biased region" description="Basic and acidic residues" evidence="12">
    <location>
        <begin position="1"/>
        <end position="10"/>
    </location>
</feature>
<dbReference type="GO" id="GO:0005829">
    <property type="term" value="C:cytosol"/>
    <property type="evidence" value="ECO:0007669"/>
    <property type="project" value="TreeGrafter"/>
</dbReference>
<dbReference type="InterPro" id="IPR006680">
    <property type="entry name" value="Amidohydro-rel"/>
</dbReference>
<evidence type="ECO:0000256" key="3">
    <source>
        <dbReference type="ARBA" id="ARBA00005631"/>
    </source>
</evidence>